<organism evidence="2 3">
    <name type="scientific">Marchantia polymorpha</name>
    <name type="common">Common liverwort</name>
    <name type="synonym">Marchantia aquatica</name>
    <dbReference type="NCBI Taxonomy" id="3197"/>
    <lineage>
        <taxon>Eukaryota</taxon>
        <taxon>Viridiplantae</taxon>
        <taxon>Streptophyta</taxon>
        <taxon>Embryophyta</taxon>
        <taxon>Marchantiophyta</taxon>
        <taxon>Marchantiopsida</taxon>
        <taxon>Marchantiidae</taxon>
        <taxon>Marchantiales</taxon>
        <taxon>Marchantiaceae</taxon>
        <taxon>Marchantia</taxon>
    </lineage>
</organism>
<dbReference type="PANTHER" id="PTHR45890">
    <property type="entry name" value="AARF DOMAIN CONTAINING KINASE 2 (PREDICTED)"/>
    <property type="match status" value="1"/>
</dbReference>
<dbReference type="Proteomes" id="UP000244005">
    <property type="component" value="Chromosome Y"/>
</dbReference>
<dbReference type="AlphaFoldDB" id="A0A2R6VX35"/>
<keyword evidence="3" id="KW-1185">Reference proteome</keyword>
<accession>A0A2R6VX35</accession>
<proteinExistence type="predicted"/>
<dbReference type="PANTHER" id="PTHR45890:SF1">
    <property type="entry name" value="AARF DOMAIN CONTAINING KINASE 2"/>
    <property type="match status" value="1"/>
</dbReference>
<sequence>MRFSYIIKVKGLCHAAKETSTSKLVVHFRGHRDPSLNYLSNSRCEILPRRSEDYALISNVRHSSNKGRYGKVLQSSKLLLVGSWRWYSFIGGMKQITKCQDGRFDNWANVWNLIRARACRMTNREKNTVYKASPKALPLKFAALADRIGQVEVRVLGLMLGGCFLFTDMPAPTAEQLHGKIVINSMNPQRLSFGAQAIAFICKAPTHTFQQTRKMFEKAFRTRLEDIFEEFSEEPVASGSIAQVHKAILKHKLINGYAGQVVAVKVQTA</sequence>
<gene>
    <name evidence="2" type="ORF">MARPO_YA0027</name>
</gene>
<reference evidence="3" key="1">
    <citation type="journal article" date="2017" name="Cell">
        <title>Insights into land plant evolution garnered from the Marchantia polymorpha genome.</title>
        <authorList>
            <person name="Bowman J.L."/>
            <person name="Kohchi T."/>
            <person name="Yamato K.T."/>
            <person name="Jenkins J."/>
            <person name="Shu S."/>
            <person name="Ishizaki K."/>
            <person name="Yamaoka S."/>
            <person name="Nishihama R."/>
            <person name="Nakamura Y."/>
            <person name="Berger F."/>
            <person name="Adam C."/>
            <person name="Aki S.S."/>
            <person name="Althoff F."/>
            <person name="Araki T."/>
            <person name="Arteaga-Vazquez M.A."/>
            <person name="Balasubrmanian S."/>
            <person name="Barry K."/>
            <person name="Bauer D."/>
            <person name="Boehm C.R."/>
            <person name="Briginshaw L."/>
            <person name="Caballero-Perez J."/>
            <person name="Catarino B."/>
            <person name="Chen F."/>
            <person name="Chiyoda S."/>
            <person name="Chovatia M."/>
            <person name="Davies K.M."/>
            <person name="Delmans M."/>
            <person name="Demura T."/>
            <person name="Dierschke T."/>
            <person name="Dolan L."/>
            <person name="Dorantes-Acosta A.E."/>
            <person name="Eklund D.M."/>
            <person name="Florent S.N."/>
            <person name="Flores-Sandoval E."/>
            <person name="Fujiyama A."/>
            <person name="Fukuzawa H."/>
            <person name="Galik B."/>
            <person name="Grimanelli D."/>
            <person name="Grimwood J."/>
            <person name="Grossniklaus U."/>
            <person name="Hamada T."/>
            <person name="Haseloff J."/>
            <person name="Hetherington A.J."/>
            <person name="Higo A."/>
            <person name="Hirakawa Y."/>
            <person name="Hundley H.N."/>
            <person name="Ikeda Y."/>
            <person name="Inoue K."/>
            <person name="Inoue S.I."/>
            <person name="Ishida S."/>
            <person name="Jia Q."/>
            <person name="Kakita M."/>
            <person name="Kanazawa T."/>
            <person name="Kawai Y."/>
            <person name="Kawashima T."/>
            <person name="Kennedy M."/>
            <person name="Kinose K."/>
            <person name="Kinoshita T."/>
            <person name="Kohara Y."/>
            <person name="Koide E."/>
            <person name="Komatsu K."/>
            <person name="Kopischke S."/>
            <person name="Kubo M."/>
            <person name="Kyozuka J."/>
            <person name="Lagercrantz U."/>
            <person name="Lin S.S."/>
            <person name="Lindquist E."/>
            <person name="Lipzen A.M."/>
            <person name="Lu C.W."/>
            <person name="De Luna E."/>
            <person name="Martienssen R.A."/>
            <person name="Minamino N."/>
            <person name="Mizutani M."/>
            <person name="Mizutani M."/>
            <person name="Mochizuki N."/>
            <person name="Monte I."/>
            <person name="Mosher R."/>
            <person name="Nagasaki H."/>
            <person name="Nakagami H."/>
            <person name="Naramoto S."/>
            <person name="Nishitani K."/>
            <person name="Ohtani M."/>
            <person name="Okamoto T."/>
            <person name="Okumura M."/>
            <person name="Phillips J."/>
            <person name="Pollak B."/>
            <person name="Reinders A."/>
            <person name="Rovekamp M."/>
            <person name="Sano R."/>
            <person name="Sawa S."/>
            <person name="Schmid M.W."/>
            <person name="Shirakawa M."/>
            <person name="Solano R."/>
            <person name="Spunde A."/>
            <person name="Suetsugu N."/>
            <person name="Sugano S."/>
            <person name="Sugiyama A."/>
            <person name="Sun R."/>
            <person name="Suzuki Y."/>
            <person name="Takenaka M."/>
            <person name="Takezawa D."/>
            <person name="Tomogane H."/>
            <person name="Tsuzuki M."/>
            <person name="Ueda T."/>
            <person name="Umeda M."/>
            <person name="Ward J.M."/>
            <person name="Watanabe Y."/>
            <person name="Yazaki K."/>
            <person name="Yokoyama R."/>
            <person name="Yoshitake Y."/>
            <person name="Yotsui I."/>
            <person name="Zachgo S."/>
            <person name="Schmutz J."/>
        </authorList>
    </citation>
    <scope>NUCLEOTIDE SEQUENCE [LARGE SCALE GENOMIC DNA]</scope>
    <source>
        <strain evidence="3">Tak-1</strain>
    </source>
</reference>
<evidence type="ECO:0000313" key="3">
    <source>
        <dbReference type="Proteomes" id="UP000244005"/>
    </source>
</evidence>
<dbReference type="Pfam" id="PF03109">
    <property type="entry name" value="ABC1"/>
    <property type="match status" value="1"/>
</dbReference>
<dbReference type="InterPro" id="IPR052402">
    <property type="entry name" value="ADCK_kinase"/>
</dbReference>
<dbReference type="OrthoDB" id="1290869at2759"/>
<protein>
    <recommendedName>
        <fullName evidence="1">ABC1 atypical kinase-like domain-containing protein</fullName>
    </recommendedName>
</protein>
<feature type="domain" description="ABC1 atypical kinase-like" evidence="1">
    <location>
        <begin position="203"/>
        <end position="268"/>
    </location>
</feature>
<evidence type="ECO:0000313" key="2">
    <source>
        <dbReference type="EMBL" id="PTQ26160.1"/>
    </source>
</evidence>
<evidence type="ECO:0000259" key="1">
    <source>
        <dbReference type="Pfam" id="PF03109"/>
    </source>
</evidence>
<dbReference type="InterPro" id="IPR004147">
    <property type="entry name" value="ABC1_dom"/>
</dbReference>
<name>A0A2R6VX35_MARPO</name>
<dbReference type="EMBL" id="KZ772944">
    <property type="protein sequence ID" value="PTQ26160.1"/>
    <property type="molecule type" value="Genomic_DNA"/>
</dbReference>